<proteinExistence type="inferred from homology"/>
<evidence type="ECO:0000256" key="1">
    <source>
        <dbReference type="ARBA" id="ARBA00004141"/>
    </source>
</evidence>
<dbReference type="InterPro" id="IPR001248">
    <property type="entry name" value="Pur-cyt_permease"/>
</dbReference>
<feature type="transmembrane region" description="Helical" evidence="6">
    <location>
        <begin position="95"/>
        <end position="120"/>
    </location>
</feature>
<keyword evidence="4 6" id="KW-1133">Transmembrane helix</keyword>
<feature type="transmembrane region" description="Helical" evidence="6">
    <location>
        <begin position="132"/>
        <end position="152"/>
    </location>
</feature>
<dbReference type="GO" id="GO:0015209">
    <property type="term" value="F:cytosine transmembrane transporter activity"/>
    <property type="evidence" value="ECO:0007669"/>
    <property type="project" value="InterPro"/>
</dbReference>
<feature type="transmembrane region" description="Helical" evidence="6">
    <location>
        <begin position="49"/>
        <end position="74"/>
    </location>
</feature>
<keyword evidence="5 6" id="KW-0472">Membrane</keyword>
<gene>
    <name evidence="7" type="ORF">ATY39_00395</name>
</gene>
<sequence>MDQDQALDSIPESQRQHWLTPAMIFGGLEFTIPVLMVGASLAASFGLSSILVILIISLFGIQWIGNTLQGYIGAKTGRTSSVIAKTSFGSVQAKVLVGLTIFLVSLGWWAVQTAVAGNAISAMFGIDYKNNWIGWAGVTVICGLLFALPSIIGYSSMKWTDYIAVPAGLLLIAGGIYYALKNTGWETISSWHPEPTMSIWAAISLVIGVNVSQWVIASDYTRYAKPTWKDNFIIPSGIVLVGFPLFIVGAIMAVGVGDADIVNVMMGMGFPIWGFLILWFATWTSQLVNNYSMGLALANVLNVNSGKGRALLTLLGTILAIIVALLGILDHFMDFLYLTALLYPAIGGVMMADFFMIRKQEWEDKNGWNWMATIALVAGIFVGYLTQYVYNVGLPAVQSLLVSAIVYMIAMRVKKNIAPDQFTV</sequence>
<reference evidence="7 8" key="1">
    <citation type="journal article" date="2016" name="Genome Announc.">
        <title>Whole-Genome Sequence of Rummeliibacillus stabekisii Strain PP9 Isolated from Antarctic Soil.</title>
        <authorList>
            <person name="da Mota F.F."/>
            <person name="Vollu R.E."/>
            <person name="Jurelevicius D."/>
            <person name="Seldin L."/>
        </authorList>
    </citation>
    <scope>NUCLEOTIDE SEQUENCE [LARGE SCALE GENOMIC DNA]</scope>
    <source>
        <strain evidence="7 8">PP9</strain>
    </source>
</reference>
<feature type="transmembrane region" description="Helical" evidence="6">
    <location>
        <begin position="392"/>
        <end position="410"/>
    </location>
</feature>
<feature type="transmembrane region" description="Helical" evidence="6">
    <location>
        <begin position="21"/>
        <end position="43"/>
    </location>
</feature>
<comment type="similarity">
    <text evidence="2">Belongs to the purine-cytosine permease (2.A.39) family.</text>
</comment>
<keyword evidence="3 6" id="KW-0812">Transmembrane</keyword>
<evidence type="ECO:0000313" key="8">
    <source>
        <dbReference type="Proteomes" id="UP000076021"/>
    </source>
</evidence>
<feature type="transmembrane region" description="Helical" evidence="6">
    <location>
        <begin position="159"/>
        <end position="179"/>
    </location>
</feature>
<dbReference type="Pfam" id="PF02133">
    <property type="entry name" value="Transp_cyt_pur"/>
    <property type="match status" value="1"/>
</dbReference>
<feature type="transmembrane region" description="Helical" evidence="6">
    <location>
        <begin position="368"/>
        <end position="386"/>
    </location>
</feature>
<dbReference type="PANTHER" id="PTHR30569">
    <property type="entry name" value="CYTOSINE TRANSPORTER CODB"/>
    <property type="match status" value="1"/>
</dbReference>
<evidence type="ECO:0000256" key="4">
    <source>
        <dbReference type="ARBA" id="ARBA00022989"/>
    </source>
</evidence>
<feature type="transmembrane region" description="Helical" evidence="6">
    <location>
        <begin position="232"/>
        <end position="256"/>
    </location>
</feature>
<dbReference type="KEGG" id="rst:ATY39_00395"/>
<dbReference type="GO" id="GO:0005886">
    <property type="term" value="C:plasma membrane"/>
    <property type="evidence" value="ECO:0007669"/>
    <property type="project" value="TreeGrafter"/>
</dbReference>
<accession>A0A143HHI3</accession>
<dbReference type="EMBL" id="CP014806">
    <property type="protein sequence ID" value="AMX00967.1"/>
    <property type="molecule type" value="Genomic_DNA"/>
</dbReference>
<evidence type="ECO:0000256" key="6">
    <source>
        <dbReference type="SAM" id="Phobius"/>
    </source>
</evidence>
<evidence type="ECO:0000256" key="5">
    <source>
        <dbReference type="ARBA" id="ARBA00023136"/>
    </source>
</evidence>
<feature type="transmembrane region" description="Helical" evidence="6">
    <location>
        <begin position="199"/>
        <end position="220"/>
    </location>
</feature>
<dbReference type="Gene3D" id="1.10.4160.10">
    <property type="entry name" value="Hydantoin permease"/>
    <property type="match status" value="1"/>
</dbReference>
<organism evidence="7 8">
    <name type="scientific">Rummeliibacillus stabekisii</name>
    <dbReference type="NCBI Taxonomy" id="241244"/>
    <lineage>
        <taxon>Bacteria</taxon>
        <taxon>Bacillati</taxon>
        <taxon>Bacillota</taxon>
        <taxon>Bacilli</taxon>
        <taxon>Bacillales</taxon>
        <taxon>Caryophanaceae</taxon>
        <taxon>Rummeliibacillus</taxon>
    </lineage>
</organism>
<evidence type="ECO:0000256" key="2">
    <source>
        <dbReference type="ARBA" id="ARBA00008974"/>
    </source>
</evidence>
<protein>
    <submittedName>
        <fullName evidence="7">Permease</fullName>
    </submittedName>
</protein>
<dbReference type="Proteomes" id="UP000076021">
    <property type="component" value="Chromosome"/>
</dbReference>
<dbReference type="STRING" id="241244.ATY39_00395"/>
<evidence type="ECO:0000256" key="3">
    <source>
        <dbReference type="ARBA" id="ARBA00022692"/>
    </source>
</evidence>
<dbReference type="InterPro" id="IPR030191">
    <property type="entry name" value="CodB"/>
</dbReference>
<keyword evidence="8" id="KW-1185">Reference proteome</keyword>
<reference evidence="8" key="2">
    <citation type="submission" date="2016-03" db="EMBL/GenBank/DDBJ databases">
        <authorList>
            <person name="Ploux O."/>
        </authorList>
    </citation>
    <scope>NUCLEOTIDE SEQUENCE [LARGE SCALE GENOMIC DNA]</scope>
    <source>
        <strain evidence="8">PP9</strain>
    </source>
</reference>
<feature type="transmembrane region" description="Helical" evidence="6">
    <location>
        <begin position="310"/>
        <end position="329"/>
    </location>
</feature>
<feature type="transmembrane region" description="Helical" evidence="6">
    <location>
        <begin position="335"/>
        <end position="356"/>
    </location>
</feature>
<comment type="subcellular location">
    <subcellularLocation>
        <location evidence="1">Membrane</location>
        <topology evidence="1">Multi-pass membrane protein</topology>
    </subcellularLocation>
</comment>
<dbReference type="PANTHER" id="PTHR30569:SF0">
    <property type="entry name" value="CYTOSINE PERMEASE"/>
    <property type="match status" value="1"/>
</dbReference>
<feature type="transmembrane region" description="Helical" evidence="6">
    <location>
        <begin position="268"/>
        <end position="289"/>
    </location>
</feature>
<dbReference type="AlphaFoldDB" id="A0A143HHI3"/>
<name>A0A143HHI3_9BACL</name>
<evidence type="ECO:0000313" key="7">
    <source>
        <dbReference type="EMBL" id="AMX00967.1"/>
    </source>
</evidence>